<dbReference type="Proteomes" id="UP000652761">
    <property type="component" value="Unassembled WGS sequence"/>
</dbReference>
<name>A0A843TLM1_COLES</name>
<comment type="caution">
    <text evidence="2">The sequence shown here is derived from an EMBL/GenBank/DDBJ whole genome shotgun (WGS) entry which is preliminary data.</text>
</comment>
<organism evidence="2 3">
    <name type="scientific">Colocasia esculenta</name>
    <name type="common">Wild taro</name>
    <name type="synonym">Arum esculentum</name>
    <dbReference type="NCBI Taxonomy" id="4460"/>
    <lineage>
        <taxon>Eukaryota</taxon>
        <taxon>Viridiplantae</taxon>
        <taxon>Streptophyta</taxon>
        <taxon>Embryophyta</taxon>
        <taxon>Tracheophyta</taxon>
        <taxon>Spermatophyta</taxon>
        <taxon>Magnoliopsida</taxon>
        <taxon>Liliopsida</taxon>
        <taxon>Araceae</taxon>
        <taxon>Aroideae</taxon>
        <taxon>Colocasieae</taxon>
        <taxon>Colocasia</taxon>
    </lineage>
</organism>
<feature type="transmembrane region" description="Helical" evidence="1">
    <location>
        <begin position="55"/>
        <end position="72"/>
    </location>
</feature>
<accession>A0A843TLM1</accession>
<reference evidence="2" key="1">
    <citation type="submission" date="2017-07" db="EMBL/GenBank/DDBJ databases">
        <title>Taro Niue Genome Assembly and Annotation.</title>
        <authorList>
            <person name="Atibalentja N."/>
            <person name="Keating K."/>
            <person name="Fields C.J."/>
        </authorList>
    </citation>
    <scope>NUCLEOTIDE SEQUENCE</scope>
    <source>
        <strain evidence="2">Niue_2</strain>
        <tissue evidence="2">Leaf</tissue>
    </source>
</reference>
<keyword evidence="1" id="KW-0812">Transmembrane</keyword>
<dbReference type="EMBL" id="NMUH01000136">
    <property type="protein sequence ID" value="MQL72588.1"/>
    <property type="molecule type" value="Genomic_DNA"/>
</dbReference>
<evidence type="ECO:0000256" key="1">
    <source>
        <dbReference type="SAM" id="Phobius"/>
    </source>
</evidence>
<evidence type="ECO:0000313" key="3">
    <source>
        <dbReference type="Proteomes" id="UP000652761"/>
    </source>
</evidence>
<keyword evidence="1" id="KW-0472">Membrane</keyword>
<proteinExistence type="predicted"/>
<gene>
    <name evidence="2" type="ORF">Taro_004940</name>
</gene>
<keyword evidence="3" id="KW-1185">Reference proteome</keyword>
<protein>
    <submittedName>
        <fullName evidence="2">Uncharacterized protein</fullName>
    </submittedName>
</protein>
<keyword evidence="1" id="KW-1133">Transmembrane helix</keyword>
<evidence type="ECO:0000313" key="2">
    <source>
        <dbReference type="EMBL" id="MQL72588.1"/>
    </source>
</evidence>
<dbReference type="AlphaFoldDB" id="A0A843TLM1"/>
<sequence>MDPCLAGLVASVWPISVCFRCLRRFSGLSGPAVWTRSTRWFTGCERDGGVRRVQVATALVVAFLLPLFWVVVCMRAACCTLGGHTGVDSKKATAFYVAFRFGRTELSQALLDQGSLLRGFSGRFDGFAVVLVWSRHEDVVWSGGNVGSSCSSRR</sequence>